<dbReference type="Pfam" id="PF12833">
    <property type="entry name" value="HTH_18"/>
    <property type="match status" value="1"/>
</dbReference>
<dbReference type="Pfam" id="PF06029">
    <property type="entry name" value="AlkA_N"/>
    <property type="match status" value="1"/>
</dbReference>
<evidence type="ECO:0000313" key="15">
    <source>
        <dbReference type="Proteomes" id="UP000243542"/>
    </source>
</evidence>
<dbReference type="Gene3D" id="3.30.310.20">
    <property type="entry name" value="DNA-3-methyladenine glycosylase AlkA, N-terminal domain"/>
    <property type="match status" value="1"/>
</dbReference>
<keyword evidence="4" id="KW-0479">Metal-binding</keyword>
<dbReference type="GO" id="GO:0008270">
    <property type="term" value="F:zinc ion binding"/>
    <property type="evidence" value="ECO:0007669"/>
    <property type="project" value="InterPro"/>
</dbReference>
<keyword evidence="15" id="KW-1185">Reference proteome</keyword>
<comment type="cofactor">
    <cofactor evidence="1">
        <name>Zn(2+)</name>
        <dbReference type="ChEBI" id="CHEBI:29105"/>
    </cofactor>
</comment>
<dbReference type="SUPFAM" id="SSF55945">
    <property type="entry name" value="TATA-box binding protein-like"/>
    <property type="match status" value="1"/>
</dbReference>
<evidence type="ECO:0000256" key="7">
    <source>
        <dbReference type="ARBA" id="ARBA00023015"/>
    </source>
</evidence>
<evidence type="ECO:0000256" key="2">
    <source>
        <dbReference type="ARBA" id="ARBA00022603"/>
    </source>
</evidence>
<reference evidence="14 15" key="1">
    <citation type="submission" date="2017-10" db="EMBL/GenBank/DDBJ databases">
        <title>Sequencing the genomes of 1000 actinobacteria strains.</title>
        <authorList>
            <person name="Klenk H.-P."/>
        </authorList>
    </citation>
    <scope>NUCLEOTIDE SEQUENCE [LARGE SCALE GENOMIC DNA]</scope>
    <source>
        <strain evidence="14 15">DSM 46092</strain>
    </source>
</reference>
<feature type="compositionally biased region" description="Low complexity" evidence="12">
    <location>
        <begin position="426"/>
        <end position="445"/>
    </location>
</feature>
<feature type="domain" description="HTH araC/xylS-type" evidence="13">
    <location>
        <begin position="94"/>
        <end position="192"/>
    </location>
</feature>
<dbReference type="GO" id="GO:0032259">
    <property type="term" value="P:methylation"/>
    <property type="evidence" value="ECO:0007669"/>
    <property type="project" value="UniProtKB-KW"/>
</dbReference>
<evidence type="ECO:0000256" key="6">
    <source>
        <dbReference type="ARBA" id="ARBA00022833"/>
    </source>
</evidence>
<keyword evidence="11" id="KW-0234">DNA repair</keyword>
<dbReference type="FunFam" id="3.40.10.10:FF:000001">
    <property type="entry name" value="DNA-3-methyladenine glycosylase 2"/>
    <property type="match status" value="1"/>
</dbReference>
<dbReference type="PANTHER" id="PTHR46796:SF6">
    <property type="entry name" value="ARAC SUBFAMILY"/>
    <property type="match status" value="1"/>
</dbReference>
<keyword evidence="2" id="KW-0489">Methyltransferase</keyword>
<protein>
    <submittedName>
        <fullName evidence="14">DNA-3-methyladenine glycosylase II</fullName>
    </submittedName>
</protein>
<dbReference type="SUPFAM" id="SSF48150">
    <property type="entry name" value="DNA-glycosylase"/>
    <property type="match status" value="1"/>
</dbReference>
<dbReference type="InterPro" id="IPR037046">
    <property type="entry name" value="AlkA_N_sf"/>
</dbReference>
<dbReference type="GO" id="GO:0003700">
    <property type="term" value="F:DNA-binding transcription factor activity"/>
    <property type="evidence" value="ECO:0007669"/>
    <property type="project" value="InterPro"/>
</dbReference>
<dbReference type="AlphaFoldDB" id="A0A2A9FFA3"/>
<dbReference type="InterPro" id="IPR009057">
    <property type="entry name" value="Homeodomain-like_sf"/>
</dbReference>
<evidence type="ECO:0000256" key="10">
    <source>
        <dbReference type="ARBA" id="ARBA00023163"/>
    </source>
</evidence>
<evidence type="ECO:0000256" key="3">
    <source>
        <dbReference type="ARBA" id="ARBA00022679"/>
    </source>
</evidence>
<keyword evidence="6" id="KW-0862">Zinc</keyword>
<dbReference type="SMART" id="SM00342">
    <property type="entry name" value="HTH_ARAC"/>
    <property type="match status" value="1"/>
</dbReference>
<keyword evidence="9" id="KW-0010">Activator</keyword>
<keyword evidence="7" id="KW-0805">Transcription regulation</keyword>
<dbReference type="SUPFAM" id="SSF57884">
    <property type="entry name" value="Ada DNA repair protein, N-terminal domain (N-Ada 10)"/>
    <property type="match status" value="1"/>
</dbReference>
<dbReference type="InterPro" id="IPR018060">
    <property type="entry name" value="HTH_AraC"/>
</dbReference>
<dbReference type="GO" id="GO:0006307">
    <property type="term" value="P:DNA alkylation repair"/>
    <property type="evidence" value="ECO:0007669"/>
    <property type="project" value="UniProtKB-ARBA"/>
</dbReference>
<evidence type="ECO:0000256" key="9">
    <source>
        <dbReference type="ARBA" id="ARBA00023159"/>
    </source>
</evidence>
<dbReference type="Gene3D" id="1.10.1670.40">
    <property type="match status" value="1"/>
</dbReference>
<dbReference type="PROSITE" id="PS00041">
    <property type="entry name" value="HTH_ARAC_FAMILY_1"/>
    <property type="match status" value="1"/>
</dbReference>
<evidence type="ECO:0000256" key="5">
    <source>
        <dbReference type="ARBA" id="ARBA00022763"/>
    </source>
</evidence>
<evidence type="ECO:0000256" key="12">
    <source>
        <dbReference type="SAM" id="MobiDB-lite"/>
    </source>
</evidence>
<dbReference type="Proteomes" id="UP000243542">
    <property type="component" value="Unassembled WGS sequence"/>
</dbReference>
<feature type="region of interest" description="Disordered" evidence="12">
    <location>
        <begin position="354"/>
        <end position="459"/>
    </location>
</feature>
<evidence type="ECO:0000256" key="4">
    <source>
        <dbReference type="ARBA" id="ARBA00022723"/>
    </source>
</evidence>
<dbReference type="SUPFAM" id="SSF46689">
    <property type="entry name" value="Homeodomain-like"/>
    <property type="match status" value="1"/>
</dbReference>
<dbReference type="PANTHER" id="PTHR46796">
    <property type="entry name" value="HTH-TYPE TRANSCRIPTIONAL ACTIVATOR RHAS-RELATED"/>
    <property type="match status" value="1"/>
</dbReference>
<gene>
    <name evidence="14" type="ORF">ATK36_4601</name>
</gene>
<evidence type="ECO:0000256" key="11">
    <source>
        <dbReference type="ARBA" id="ARBA00023204"/>
    </source>
</evidence>
<dbReference type="InterPro" id="IPR035451">
    <property type="entry name" value="Ada-like_dom_sf"/>
</dbReference>
<keyword evidence="5" id="KW-0227">DNA damage</keyword>
<dbReference type="GO" id="GO:0043565">
    <property type="term" value="F:sequence-specific DNA binding"/>
    <property type="evidence" value="ECO:0007669"/>
    <property type="project" value="InterPro"/>
</dbReference>
<evidence type="ECO:0000256" key="8">
    <source>
        <dbReference type="ARBA" id="ARBA00023125"/>
    </source>
</evidence>
<dbReference type="SMART" id="SM01009">
    <property type="entry name" value="AlkA_N"/>
    <property type="match status" value="1"/>
</dbReference>
<dbReference type="Pfam" id="PF02805">
    <property type="entry name" value="Ada_Zn_binding"/>
    <property type="match status" value="1"/>
</dbReference>
<sequence>MASTSTPVWRDTERCYRAVTARDQRFDGQFIMAVRTTGIYCRPSCPALTPKAQNVRFYPTSAAAQAGGYRACRRCLPDAVPGSPHWNVRADLAARAMRLISDGLVERDGVPGLARRLGYSERQLGRVLTAELGAGPLALARAHRAHSARLLIEMSQLPLTDVAFAAGFSSVRQFNETIREVFATTPSQLRAASLRRGRRGEPSTATRLSLRLPFRAPFDVHGVLRYHASGALRGIEAFEGGATVVGYGRTLRLPHGAGVFWTCPQPDHVRCDLALTDLRDLGSAVTRIRRLLDLDADPEAVARVLAADPALAPLVTATPGVRVPGAVDGSEVLLRTLLGNSAARLVHLGEPLSLHLGEPTSDGPGPTRAGDSVRPGSDSPVLCSEPTSPHLHELSSARLGGPLPAEAAHSTEPDSPSSVESGPSFPVAVSGAAAPRAAVSESVPPCARRSSEPPMDTLTTLFPTPEAVADADVTPLVRKAATALADGRLDLHVGRDPDELRDDLLATGVDPATTAYVVMRLLGSPDVLLSADPAVRQGADALGIDLATSARAWRPWSSYAGMYLRTLAVQAVRGEFS</sequence>
<proteinExistence type="predicted"/>
<evidence type="ECO:0000259" key="13">
    <source>
        <dbReference type="PROSITE" id="PS01124"/>
    </source>
</evidence>
<dbReference type="PROSITE" id="PS01124">
    <property type="entry name" value="HTH_ARAC_FAMILY_2"/>
    <property type="match status" value="1"/>
</dbReference>
<dbReference type="InterPro" id="IPR004026">
    <property type="entry name" value="Ada_DNA_repair_Zn-bd"/>
</dbReference>
<dbReference type="InterPro" id="IPR018062">
    <property type="entry name" value="HTH_AraC-typ_CS"/>
</dbReference>
<dbReference type="InterPro" id="IPR050204">
    <property type="entry name" value="AraC_XylS_family_regulators"/>
</dbReference>
<evidence type="ECO:0000313" key="14">
    <source>
        <dbReference type="EMBL" id="PFG49446.1"/>
    </source>
</evidence>
<keyword evidence="8" id="KW-0238">DNA-binding</keyword>
<comment type="caution">
    <text evidence="14">The sequence shown here is derived from an EMBL/GenBank/DDBJ whole genome shotgun (WGS) entry which is preliminary data.</text>
</comment>
<dbReference type="EMBL" id="PDJK01000002">
    <property type="protein sequence ID" value="PFG49446.1"/>
    <property type="molecule type" value="Genomic_DNA"/>
</dbReference>
<name>A0A2A9FFA3_9PSEU</name>
<dbReference type="InterPro" id="IPR010316">
    <property type="entry name" value="AlkA_N"/>
</dbReference>
<accession>A0A2A9FFA3</accession>
<organism evidence="14 15">
    <name type="scientific">Amycolatopsis sulphurea</name>
    <dbReference type="NCBI Taxonomy" id="76022"/>
    <lineage>
        <taxon>Bacteria</taxon>
        <taxon>Bacillati</taxon>
        <taxon>Actinomycetota</taxon>
        <taxon>Actinomycetes</taxon>
        <taxon>Pseudonocardiales</taxon>
        <taxon>Pseudonocardiaceae</taxon>
        <taxon>Amycolatopsis</taxon>
    </lineage>
</organism>
<keyword evidence="10" id="KW-0804">Transcription</keyword>
<dbReference type="InterPro" id="IPR011257">
    <property type="entry name" value="DNA_glycosylase"/>
</dbReference>
<dbReference type="Gene3D" id="1.10.10.60">
    <property type="entry name" value="Homeodomain-like"/>
    <property type="match status" value="1"/>
</dbReference>
<keyword evidence="3" id="KW-0808">Transferase</keyword>
<dbReference type="RefSeq" id="WP_245915020.1">
    <property type="nucleotide sequence ID" value="NZ_JBIAKZ010000042.1"/>
</dbReference>
<evidence type="ECO:0000256" key="1">
    <source>
        <dbReference type="ARBA" id="ARBA00001947"/>
    </source>
</evidence>
<dbReference type="Gene3D" id="3.40.10.10">
    <property type="entry name" value="DNA Methylphosphotriester Repair Domain"/>
    <property type="match status" value="1"/>
</dbReference>
<dbReference type="GO" id="GO:0008168">
    <property type="term" value="F:methyltransferase activity"/>
    <property type="evidence" value="ECO:0007669"/>
    <property type="project" value="UniProtKB-KW"/>
</dbReference>